<dbReference type="InterPro" id="IPR002130">
    <property type="entry name" value="Cyclophilin-type_PPIase_dom"/>
</dbReference>
<evidence type="ECO:0000256" key="3">
    <source>
        <dbReference type="ARBA" id="ARBA00023235"/>
    </source>
</evidence>
<dbReference type="Proteomes" id="UP000077266">
    <property type="component" value="Unassembled WGS sequence"/>
</dbReference>
<dbReference type="InParanoid" id="A0A165FNX9"/>
<comment type="similarity">
    <text evidence="4">Belongs to the cyclophilin-type PPIase family.</text>
</comment>
<sequence length="221" mass="23662">MSVRGLPRCKHAVGQPSYGAFRLTLSSPLVTPPTTRAPRLGTTSAAMLSTLRPSLFRAAARPASFGLGFGYGIGVRHNATVAKKDNVYFDISINNVPAGRVTFALYDDVVPKTARNFRELATGQHGFGYSGSTFHRIILNFMAQGGDFTRHNGTGGKSIYGEKLPATSFLTSSASPLPSSPCSPARRVALTTVHPRLLPPSRSRTITCSLPLDRLLFLSLA</sequence>
<dbReference type="Pfam" id="PF00160">
    <property type="entry name" value="Pro_isomerase"/>
    <property type="match status" value="1"/>
</dbReference>
<dbReference type="GO" id="GO:0005737">
    <property type="term" value="C:cytoplasm"/>
    <property type="evidence" value="ECO:0007669"/>
    <property type="project" value="TreeGrafter"/>
</dbReference>
<evidence type="ECO:0000313" key="7">
    <source>
        <dbReference type="Proteomes" id="UP000077266"/>
    </source>
</evidence>
<organism evidence="6 7">
    <name type="scientific">Exidia glandulosa HHB12029</name>
    <dbReference type="NCBI Taxonomy" id="1314781"/>
    <lineage>
        <taxon>Eukaryota</taxon>
        <taxon>Fungi</taxon>
        <taxon>Dikarya</taxon>
        <taxon>Basidiomycota</taxon>
        <taxon>Agaricomycotina</taxon>
        <taxon>Agaricomycetes</taxon>
        <taxon>Auriculariales</taxon>
        <taxon>Exidiaceae</taxon>
        <taxon>Exidia</taxon>
    </lineage>
</organism>
<evidence type="ECO:0000256" key="1">
    <source>
        <dbReference type="ARBA" id="ARBA00000971"/>
    </source>
</evidence>
<keyword evidence="3 4" id="KW-0413">Isomerase</keyword>
<dbReference type="GO" id="GO:0016018">
    <property type="term" value="F:cyclosporin A binding"/>
    <property type="evidence" value="ECO:0007669"/>
    <property type="project" value="TreeGrafter"/>
</dbReference>
<dbReference type="PANTHER" id="PTHR11071:SF561">
    <property type="entry name" value="PEPTIDYL-PROLYL CIS-TRANS ISOMERASE D-RELATED"/>
    <property type="match status" value="1"/>
</dbReference>
<dbReference type="GO" id="GO:0006457">
    <property type="term" value="P:protein folding"/>
    <property type="evidence" value="ECO:0007669"/>
    <property type="project" value="InterPro"/>
</dbReference>
<accession>A0A165FNX9</accession>
<evidence type="ECO:0000256" key="4">
    <source>
        <dbReference type="RuleBase" id="RU363019"/>
    </source>
</evidence>
<feature type="domain" description="PPIase cyclophilin-type" evidence="5">
    <location>
        <begin position="88"/>
        <end position="221"/>
    </location>
</feature>
<name>A0A165FNX9_EXIGL</name>
<evidence type="ECO:0000259" key="5">
    <source>
        <dbReference type="PROSITE" id="PS50072"/>
    </source>
</evidence>
<dbReference type="Gene3D" id="2.40.100.10">
    <property type="entry name" value="Cyclophilin-like"/>
    <property type="match status" value="1"/>
</dbReference>
<dbReference type="InterPro" id="IPR020892">
    <property type="entry name" value="Cyclophilin-type_PPIase_CS"/>
</dbReference>
<comment type="function">
    <text evidence="4">PPIases accelerate the folding of proteins. It catalyzes the cis-trans isomerization of proline imidic peptide bonds in oligopeptides.</text>
</comment>
<dbReference type="AlphaFoldDB" id="A0A165FNX9"/>
<reference evidence="6 7" key="1">
    <citation type="journal article" date="2016" name="Mol. Biol. Evol.">
        <title>Comparative Genomics of Early-Diverging Mushroom-Forming Fungi Provides Insights into the Origins of Lignocellulose Decay Capabilities.</title>
        <authorList>
            <person name="Nagy L.G."/>
            <person name="Riley R."/>
            <person name="Tritt A."/>
            <person name="Adam C."/>
            <person name="Daum C."/>
            <person name="Floudas D."/>
            <person name="Sun H."/>
            <person name="Yadav J.S."/>
            <person name="Pangilinan J."/>
            <person name="Larsson K.H."/>
            <person name="Matsuura K."/>
            <person name="Barry K."/>
            <person name="Labutti K."/>
            <person name="Kuo R."/>
            <person name="Ohm R.A."/>
            <person name="Bhattacharya S.S."/>
            <person name="Shirouzu T."/>
            <person name="Yoshinaga Y."/>
            <person name="Martin F.M."/>
            <person name="Grigoriev I.V."/>
            <person name="Hibbett D.S."/>
        </authorList>
    </citation>
    <scope>NUCLEOTIDE SEQUENCE [LARGE SCALE GENOMIC DNA]</scope>
    <source>
        <strain evidence="6 7">HHB12029</strain>
    </source>
</reference>
<dbReference type="SUPFAM" id="SSF50891">
    <property type="entry name" value="Cyclophilin-like"/>
    <property type="match status" value="1"/>
</dbReference>
<dbReference type="EMBL" id="KV426076">
    <property type="protein sequence ID" value="KZV89296.1"/>
    <property type="molecule type" value="Genomic_DNA"/>
</dbReference>
<dbReference type="GO" id="GO:0003755">
    <property type="term" value="F:peptidyl-prolyl cis-trans isomerase activity"/>
    <property type="evidence" value="ECO:0007669"/>
    <property type="project" value="UniProtKB-UniRule"/>
</dbReference>
<dbReference type="STRING" id="1314781.A0A165FNX9"/>
<protein>
    <recommendedName>
        <fullName evidence="4">Peptidyl-prolyl cis-trans isomerase</fullName>
        <shortName evidence="4">PPIase</shortName>
        <ecNumber evidence="4">5.2.1.8</ecNumber>
    </recommendedName>
</protein>
<evidence type="ECO:0000313" key="6">
    <source>
        <dbReference type="EMBL" id="KZV89296.1"/>
    </source>
</evidence>
<keyword evidence="7" id="KW-1185">Reference proteome</keyword>
<dbReference type="InterPro" id="IPR029000">
    <property type="entry name" value="Cyclophilin-like_dom_sf"/>
</dbReference>
<proteinExistence type="inferred from homology"/>
<dbReference type="PROSITE" id="PS00170">
    <property type="entry name" value="CSA_PPIASE_1"/>
    <property type="match status" value="1"/>
</dbReference>
<comment type="catalytic activity">
    <reaction evidence="1 4">
        <text>[protein]-peptidylproline (omega=180) = [protein]-peptidylproline (omega=0)</text>
        <dbReference type="Rhea" id="RHEA:16237"/>
        <dbReference type="Rhea" id="RHEA-COMP:10747"/>
        <dbReference type="Rhea" id="RHEA-COMP:10748"/>
        <dbReference type="ChEBI" id="CHEBI:83833"/>
        <dbReference type="ChEBI" id="CHEBI:83834"/>
        <dbReference type="EC" id="5.2.1.8"/>
    </reaction>
</comment>
<keyword evidence="2 4" id="KW-0697">Rotamase</keyword>
<dbReference type="PRINTS" id="PR00153">
    <property type="entry name" value="CSAPPISMRASE"/>
</dbReference>
<dbReference type="EC" id="5.2.1.8" evidence="4"/>
<gene>
    <name evidence="6" type="ORF">EXIGLDRAFT_838606</name>
</gene>
<dbReference type="PROSITE" id="PS50072">
    <property type="entry name" value="CSA_PPIASE_2"/>
    <property type="match status" value="1"/>
</dbReference>
<evidence type="ECO:0000256" key="2">
    <source>
        <dbReference type="ARBA" id="ARBA00023110"/>
    </source>
</evidence>
<dbReference type="PANTHER" id="PTHR11071">
    <property type="entry name" value="PEPTIDYL-PROLYL CIS-TRANS ISOMERASE"/>
    <property type="match status" value="1"/>
</dbReference>
<dbReference type="OrthoDB" id="193499at2759"/>